<dbReference type="EMBL" id="LAZR01003300">
    <property type="protein sequence ID" value="KKN19808.1"/>
    <property type="molecule type" value="Genomic_DNA"/>
</dbReference>
<evidence type="ECO:0008006" key="2">
    <source>
        <dbReference type="Google" id="ProtNLM"/>
    </source>
</evidence>
<organism evidence="1">
    <name type="scientific">marine sediment metagenome</name>
    <dbReference type="NCBI Taxonomy" id="412755"/>
    <lineage>
        <taxon>unclassified sequences</taxon>
        <taxon>metagenomes</taxon>
        <taxon>ecological metagenomes</taxon>
    </lineage>
</organism>
<evidence type="ECO:0000313" key="1">
    <source>
        <dbReference type="EMBL" id="KKN19808.1"/>
    </source>
</evidence>
<gene>
    <name evidence="1" type="ORF">LCGC14_0941920</name>
</gene>
<dbReference type="Pfam" id="PF11171">
    <property type="entry name" value="DUF2958"/>
    <property type="match status" value="1"/>
</dbReference>
<accession>A0A0F9RR62</accession>
<proteinExistence type="predicted"/>
<dbReference type="InterPro" id="IPR021341">
    <property type="entry name" value="DUF2958"/>
</dbReference>
<sequence>MAYQKFITKEILNKIPALYAQEKKGDEAVVYAKWFAPWSNWTWFATELNPETGIAFGLVVGFETELGYFDINEMQELVMPGGLKIERDQWFSPKTLGKVKESLR</sequence>
<reference evidence="1" key="1">
    <citation type="journal article" date="2015" name="Nature">
        <title>Complex archaea that bridge the gap between prokaryotes and eukaryotes.</title>
        <authorList>
            <person name="Spang A."/>
            <person name="Saw J.H."/>
            <person name="Jorgensen S.L."/>
            <person name="Zaremba-Niedzwiedzka K."/>
            <person name="Martijn J."/>
            <person name="Lind A.E."/>
            <person name="van Eijk R."/>
            <person name="Schleper C."/>
            <person name="Guy L."/>
            <person name="Ettema T.J."/>
        </authorList>
    </citation>
    <scope>NUCLEOTIDE SEQUENCE</scope>
</reference>
<dbReference type="AlphaFoldDB" id="A0A0F9RR62"/>
<name>A0A0F9RR62_9ZZZZ</name>
<comment type="caution">
    <text evidence="1">The sequence shown here is derived from an EMBL/GenBank/DDBJ whole genome shotgun (WGS) entry which is preliminary data.</text>
</comment>
<protein>
    <recommendedName>
        <fullName evidence="2">DUF2958 domain-containing protein</fullName>
    </recommendedName>
</protein>